<evidence type="ECO:0000256" key="2">
    <source>
        <dbReference type="ARBA" id="ARBA00006577"/>
    </source>
</evidence>
<accession>A0A8J7M1T7</accession>
<sequence>MRNVEKFIVALLLIAAIAIPACSQKEVKGPGEAPVTAAGSEVKTPSGLAYVDLVQGKGASPVAGKVVTVHYTGWLVNGTKFDSSVDRGEPFKFTIGAGQVIPGWDEGVMGMKVGGKRKLIIPPQLGYGAAGAGGVIPPNATLIFEVELLDAAQ</sequence>
<comment type="similarity">
    <text evidence="2 6">Belongs to the FKBP-type PPIase family.</text>
</comment>
<comment type="catalytic activity">
    <reaction evidence="1 5 6">
        <text>[protein]-peptidylproline (omega=180) = [protein]-peptidylproline (omega=0)</text>
        <dbReference type="Rhea" id="RHEA:16237"/>
        <dbReference type="Rhea" id="RHEA-COMP:10747"/>
        <dbReference type="Rhea" id="RHEA-COMP:10748"/>
        <dbReference type="ChEBI" id="CHEBI:83833"/>
        <dbReference type="ChEBI" id="CHEBI:83834"/>
        <dbReference type="EC" id="5.2.1.8"/>
    </reaction>
</comment>
<keyword evidence="10" id="KW-1185">Reference proteome</keyword>
<evidence type="ECO:0000313" key="10">
    <source>
        <dbReference type="Proteomes" id="UP000636888"/>
    </source>
</evidence>
<protein>
    <recommendedName>
        <fullName evidence="6">Peptidyl-prolyl cis-trans isomerase</fullName>
        <ecNumber evidence="6">5.2.1.8</ecNumber>
    </recommendedName>
</protein>
<evidence type="ECO:0000256" key="1">
    <source>
        <dbReference type="ARBA" id="ARBA00000971"/>
    </source>
</evidence>
<name>A0A8J7M1T7_9BACT</name>
<dbReference type="GO" id="GO:0003755">
    <property type="term" value="F:peptidyl-prolyl cis-trans isomerase activity"/>
    <property type="evidence" value="ECO:0007669"/>
    <property type="project" value="UniProtKB-UniRule"/>
</dbReference>
<dbReference type="InterPro" id="IPR046357">
    <property type="entry name" value="PPIase_dom_sf"/>
</dbReference>
<dbReference type="RefSeq" id="WP_199385853.1">
    <property type="nucleotide sequence ID" value="NZ_JAEMHM010000018.1"/>
</dbReference>
<feature type="signal peptide" evidence="7">
    <location>
        <begin position="1"/>
        <end position="23"/>
    </location>
</feature>
<dbReference type="EMBL" id="JAEMHM010000018">
    <property type="protein sequence ID" value="MBJ6726939.1"/>
    <property type="molecule type" value="Genomic_DNA"/>
</dbReference>
<keyword evidence="3 5" id="KW-0697">Rotamase</keyword>
<dbReference type="FunFam" id="3.10.50.40:FF:000047">
    <property type="entry name" value="Peptidylprolyl isomerase"/>
    <property type="match status" value="1"/>
</dbReference>
<comment type="caution">
    <text evidence="9">The sequence shown here is derived from an EMBL/GenBank/DDBJ whole genome shotgun (WGS) entry which is preliminary data.</text>
</comment>
<feature type="chain" id="PRO_5035170135" description="Peptidyl-prolyl cis-trans isomerase" evidence="7">
    <location>
        <begin position="24"/>
        <end position="153"/>
    </location>
</feature>
<dbReference type="AlphaFoldDB" id="A0A8J7M1T7"/>
<evidence type="ECO:0000256" key="7">
    <source>
        <dbReference type="SAM" id="SignalP"/>
    </source>
</evidence>
<dbReference type="Pfam" id="PF00254">
    <property type="entry name" value="FKBP_C"/>
    <property type="match status" value="1"/>
</dbReference>
<keyword evidence="4 5" id="KW-0413">Isomerase</keyword>
<dbReference type="InterPro" id="IPR001179">
    <property type="entry name" value="PPIase_FKBP_dom"/>
</dbReference>
<dbReference type="Gene3D" id="3.10.50.40">
    <property type="match status" value="1"/>
</dbReference>
<evidence type="ECO:0000313" key="9">
    <source>
        <dbReference type="EMBL" id="MBJ6726939.1"/>
    </source>
</evidence>
<dbReference type="PANTHER" id="PTHR43811">
    <property type="entry name" value="FKBP-TYPE PEPTIDYL-PROLYL CIS-TRANS ISOMERASE FKPA"/>
    <property type="match status" value="1"/>
</dbReference>
<dbReference type="EC" id="5.2.1.8" evidence="6"/>
<dbReference type="PROSITE" id="PS50059">
    <property type="entry name" value="FKBP_PPIASE"/>
    <property type="match status" value="1"/>
</dbReference>
<organism evidence="9 10">
    <name type="scientific">Geomesophilobacter sediminis</name>
    <dbReference type="NCBI Taxonomy" id="2798584"/>
    <lineage>
        <taxon>Bacteria</taxon>
        <taxon>Pseudomonadati</taxon>
        <taxon>Thermodesulfobacteriota</taxon>
        <taxon>Desulfuromonadia</taxon>
        <taxon>Geobacterales</taxon>
        <taxon>Geobacteraceae</taxon>
        <taxon>Geomesophilobacter</taxon>
    </lineage>
</organism>
<dbReference type="SUPFAM" id="SSF54534">
    <property type="entry name" value="FKBP-like"/>
    <property type="match status" value="1"/>
</dbReference>
<feature type="domain" description="PPIase FKBP-type" evidence="8">
    <location>
        <begin position="64"/>
        <end position="152"/>
    </location>
</feature>
<dbReference type="PANTHER" id="PTHR43811:SF19">
    <property type="entry name" value="39 KDA FK506-BINDING NUCLEAR PROTEIN"/>
    <property type="match status" value="1"/>
</dbReference>
<evidence type="ECO:0000256" key="4">
    <source>
        <dbReference type="ARBA" id="ARBA00023235"/>
    </source>
</evidence>
<evidence type="ECO:0000256" key="3">
    <source>
        <dbReference type="ARBA" id="ARBA00023110"/>
    </source>
</evidence>
<keyword evidence="7" id="KW-0732">Signal</keyword>
<gene>
    <name evidence="9" type="ORF">JFN93_19690</name>
</gene>
<dbReference type="Proteomes" id="UP000636888">
    <property type="component" value="Unassembled WGS sequence"/>
</dbReference>
<evidence type="ECO:0000256" key="6">
    <source>
        <dbReference type="RuleBase" id="RU003915"/>
    </source>
</evidence>
<evidence type="ECO:0000256" key="5">
    <source>
        <dbReference type="PROSITE-ProRule" id="PRU00277"/>
    </source>
</evidence>
<proteinExistence type="inferred from homology"/>
<evidence type="ECO:0000259" key="8">
    <source>
        <dbReference type="PROSITE" id="PS50059"/>
    </source>
</evidence>
<reference evidence="9" key="1">
    <citation type="submission" date="2020-12" db="EMBL/GenBank/DDBJ databases">
        <title>Geomonas sp. Red875, isolated from river sediment.</title>
        <authorList>
            <person name="Xu Z."/>
            <person name="Zhang Z."/>
            <person name="Masuda Y."/>
            <person name="Itoh H."/>
            <person name="Senoo K."/>
        </authorList>
    </citation>
    <scope>NUCLEOTIDE SEQUENCE</scope>
    <source>
        <strain evidence="9">Red875</strain>
    </source>
</reference>